<name>A0A239AAS6_9FLAO</name>
<dbReference type="Proteomes" id="UP000198379">
    <property type="component" value="Unassembled WGS sequence"/>
</dbReference>
<evidence type="ECO:0000256" key="2">
    <source>
        <dbReference type="ARBA" id="ARBA00006275"/>
    </source>
</evidence>
<dbReference type="EMBL" id="FZNY01000004">
    <property type="protein sequence ID" value="SNR92124.1"/>
    <property type="molecule type" value="Genomic_DNA"/>
</dbReference>
<reference evidence="8 9" key="1">
    <citation type="submission" date="2017-06" db="EMBL/GenBank/DDBJ databases">
        <authorList>
            <person name="Kim H.J."/>
            <person name="Triplett B.A."/>
        </authorList>
    </citation>
    <scope>NUCLEOTIDE SEQUENCE [LARGE SCALE GENOMIC DNA]</scope>
    <source>
        <strain evidence="8 9">DSM 25597</strain>
    </source>
</reference>
<proteinExistence type="inferred from homology"/>
<dbReference type="PROSITE" id="PS51257">
    <property type="entry name" value="PROKAR_LIPOPROTEIN"/>
    <property type="match status" value="1"/>
</dbReference>
<feature type="signal peptide" evidence="6">
    <location>
        <begin position="1"/>
        <end position="22"/>
    </location>
</feature>
<evidence type="ECO:0000313" key="8">
    <source>
        <dbReference type="EMBL" id="SNR92124.1"/>
    </source>
</evidence>
<sequence length="439" mass="48248">MKKIMNKIYVFMALLVVVTACDVQEFDDLNGPEVESFEQLLTRGDLRDLVGGIFYSSRDRLGTYLDDCGVIGREYWRFSSSDPRFTGDLLGGGNAVLDNNTFYITGPWGSRYRTVKNANLILGFLDNASGTGEFTEAEIAVTRGFLRTFIAYELLLNLNLTDEGGIRLDVSDEDNLGPFVSKTEALQGIRAILEQAITDLGQGGDFPFPLTSGFAGFNTPDTFAQASNAIAARVAAYQGDANGVLGFLGNSFLDLNGDINTGIYHVFSADPTDFLNPMFFPITATTAGARVMQPSFLTDAEAGDNRLNKVQQRADPLTLDGLTGDYLVFVYNSNLTPIGIVRNEELILLYAEANITVNPTEAVSALNIIRNSAGLANYSGATDQASLIDEMLTQRRYSLYAEGHRWIDVRRYGRLNELPLDRPEDDVFSQFPIPLTENQ</sequence>
<dbReference type="InterPro" id="IPR011990">
    <property type="entry name" value="TPR-like_helical_dom_sf"/>
</dbReference>
<feature type="domain" description="RagB/SusD" evidence="7">
    <location>
        <begin position="342"/>
        <end position="413"/>
    </location>
</feature>
<evidence type="ECO:0000313" key="9">
    <source>
        <dbReference type="Proteomes" id="UP000198379"/>
    </source>
</evidence>
<evidence type="ECO:0000256" key="4">
    <source>
        <dbReference type="ARBA" id="ARBA00023136"/>
    </source>
</evidence>
<dbReference type="OrthoDB" id="9794888at2"/>
<keyword evidence="9" id="KW-1185">Reference proteome</keyword>
<dbReference type="Gene3D" id="1.25.40.390">
    <property type="match status" value="1"/>
</dbReference>
<organism evidence="8 9">
    <name type="scientific">Dokdonia pacifica</name>
    <dbReference type="NCBI Taxonomy" id="1627892"/>
    <lineage>
        <taxon>Bacteria</taxon>
        <taxon>Pseudomonadati</taxon>
        <taxon>Bacteroidota</taxon>
        <taxon>Flavobacteriia</taxon>
        <taxon>Flavobacteriales</taxon>
        <taxon>Flavobacteriaceae</taxon>
        <taxon>Dokdonia</taxon>
    </lineage>
</organism>
<accession>A0A239AAS6</accession>
<dbReference type="AlphaFoldDB" id="A0A239AAS6"/>
<keyword evidence="3 6" id="KW-0732">Signal</keyword>
<evidence type="ECO:0000256" key="5">
    <source>
        <dbReference type="ARBA" id="ARBA00023237"/>
    </source>
</evidence>
<dbReference type="RefSeq" id="WP_089372055.1">
    <property type="nucleotide sequence ID" value="NZ_BMEP01000007.1"/>
</dbReference>
<keyword evidence="5" id="KW-0998">Cell outer membrane</keyword>
<keyword evidence="4" id="KW-0472">Membrane</keyword>
<gene>
    <name evidence="8" type="ORF">SAMN06265376_104248</name>
</gene>
<dbReference type="SUPFAM" id="SSF48452">
    <property type="entry name" value="TPR-like"/>
    <property type="match status" value="1"/>
</dbReference>
<evidence type="ECO:0000259" key="7">
    <source>
        <dbReference type="Pfam" id="PF07980"/>
    </source>
</evidence>
<comment type="similarity">
    <text evidence="2">Belongs to the SusD family.</text>
</comment>
<feature type="chain" id="PRO_5012986342" evidence="6">
    <location>
        <begin position="23"/>
        <end position="439"/>
    </location>
</feature>
<protein>
    <submittedName>
        <fullName evidence="8">RagB/SusD domain-containing protein</fullName>
    </submittedName>
</protein>
<evidence type="ECO:0000256" key="6">
    <source>
        <dbReference type="SAM" id="SignalP"/>
    </source>
</evidence>
<evidence type="ECO:0000256" key="1">
    <source>
        <dbReference type="ARBA" id="ARBA00004442"/>
    </source>
</evidence>
<comment type="subcellular location">
    <subcellularLocation>
        <location evidence="1">Cell outer membrane</location>
    </subcellularLocation>
</comment>
<dbReference type="Pfam" id="PF07980">
    <property type="entry name" value="SusD_RagB"/>
    <property type="match status" value="1"/>
</dbReference>
<dbReference type="CDD" id="cd08977">
    <property type="entry name" value="SusD"/>
    <property type="match status" value="1"/>
</dbReference>
<dbReference type="InterPro" id="IPR012944">
    <property type="entry name" value="SusD_RagB_dom"/>
</dbReference>
<evidence type="ECO:0000256" key="3">
    <source>
        <dbReference type="ARBA" id="ARBA00022729"/>
    </source>
</evidence>
<dbReference type="GO" id="GO:0009279">
    <property type="term" value="C:cell outer membrane"/>
    <property type="evidence" value="ECO:0007669"/>
    <property type="project" value="UniProtKB-SubCell"/>
</dbReference>